<keyword evidence="2" id="KW-1185">Reference proteome</keyword>
<dbReference type="HOGENOM" id="CLU_1677418_0_0_1"/>
<gene>
    <name evidence="1" type="ORF">TESG_05047</name>
</gene>
<dbReference type="AlphaFoldDB" id="F2S245"/>
<feature type="non-terminal residue" evidence="1">
    <location>
        <position position="163"/>
    </location>
</feature>
<reference evidence="2" key="1">
    <citation type="journal article" date="2012" name="MBio">
        <title>Comparative genome analysis of Trichophyton rubrum and related dermatophytes reveals candidate genes involved in infection.</title>
        <authorList>
            <person name="Martinez D.A."/>
            <person name="Oliver B.G."/>
            <person name="Graeser Y."/>
            <person name="Goldberg J.M."/>
            <person name="Li W."/>
            <person name="Martinez-Rossi N.M."/>
            <person name="Monod M."/>
            <person name="Shelest E."/>
            <person name="Barton R.C."/>
            <person name="Birch E."/>
            <person name="Brakhage A.A."/>
            <person name="Chen Z."/>
            <person name="Gurr S.J."/>
            <person name="Heiman D."/>
            <person name="Heitman J."/>
            <person name="Kosti I."/>
            <person name="Rossi A."/>
            <person name="Saif S."/>
            <person name="Samalova M."/>
            <person name="Saunders C.W."/>
            <person name="Shea T."/>
            <person name="Summerbell R.C."/>
            <person name="Xu J."/>
            <person name="Young S."/>
            <person name="Zeng Q."/>
            <person name="Birren B.W."/>
            <person name="Cuomo C.A."/>
            <person name="White T.C."/>
        </authorList>
    </citation>
    <scope>NUCLEOTIDE SEQUENCE [LARGE SCALE GENOMIC DNA]</scope>
    <source>
        <strain evidence="2">CBS 112818</strain>
    </source>
</reference>
<name>F2S245_TRIT1</name>
<protein>
    <submittedName>
        <fullName evidence="1">Uncharacterized protein</fullName>
    </submittedName>
</protein>
<proteinExistence type="predicted"/>
<evidence type="ECO:0000313" key="1">
    <source>
        <dbReference type="EMBL" id="EGD97644.1"/>
    </source>
</evidence>
<organism evidence="1 2">
    <name type="scientific">Trichophyton tonsurans (strain CBS 112818)</name>
    <name type="common">Scalp ringworm fungus</name>
    <dbReference type="NCBI Taxonomy" id="647933"/>
    <lineage>
        <taxon>Eukaryota</taxon>
        <taxon>Fungi</taxon>
        <taxon>Dikarya</taxon>
        <taxon>Ascomycota</taxon>
        <taxon>Pezizomycotina</taxon>
        <taxon>Eurotiomycetes</taxon>
        <taxon>Eurotiomycetidae</taxon>
        <taxon>Onygenales</taxon>
        <taxon>Arthrodermataceae</taxon>
        <taxon>Trichophyton</taxon>
    </lineage>
</organism>
<accession>F2S245</accession>
<evidence type="ECO:0000313" key="2">
    <source>
        <dbReference type="Proteomes" id="UP000009172"/>
    </source>
</evidence>
<dbReference type="Proteomes" id="UP000009172">
    <property type="component" value="Unassembled WGS sequence"/>
</dbReference>
<sequence>MNLALSNSNFKSNETTTITLFGIAILMQSTGNLACCYSRTIHGYPFTFMGWMTCRTPRQDPHPRCRHTEKLDIKRPERFSASLELVPPGATPSLCLSMSSVSCLVHISPVYIQRSSLGRHTQHSGYLIRNLRCLRPSYSDHGYNINVPEDPDGVRGYRPWPGS</sequence>
<dbReference type="EMBL" id="GG698503">
    <property type="protein sequence ID" value="EGD97644.1"/>
    <property type="molecule type" value="Genomic_DNA"/>
</dbReference>